<evidence type="ECO:0000256" key="7">
    <source>
        <dbReference type="ARBA" id="ARBA00023186"/>
    </source>
</evidence>
<reference evidence="11" key="1">
    <citation type="submission" date="2020-11" db="EMBL/GenBank/DDBJ databases">
        <authorList>
            <person name="Tran Van P."/>
        </authorList>
    </citation>
    <scope>NUCLEOTIDE SEQUENCE</scope>
</reference>
<name>A0A7R8X7R3_9CRUS</name>
<evidence type="ECO:0000256" key="5">
    <source>
        <dbReference type="ARBA" id="ARBA00022741"/>
    </source>
</evidence>
<evidence type="ECO:0000256" key="10">
    <source>
        <dbReference type="SAM" id="MobiDB-lite"/>
    </source>
</evidence>
<feature type="region of interest" description="Disordered" evidence="10">
    <location>
        <begin position="437"/>
        <end position="459"/>
    </location>
</feature>
<comment type="similarity">
    <text evidence="2 8">Belongs to the TCP-1 chaperonin family.</text>
</comment>
<dbReference type="GO" id="GO:0140662">
    <property type="term" value="F:ATP-dependent protein folding chaperone"/>
    <property type="evidence" value="ECO:0007669"/>
    <property type="project" value="InterPro"/>
</dbReference>
<dbReference type="PROSITE" id="PS00751">
    <property type="entry name" value="TCP1_2"/>
    <property type="match status" value="1"/>
</dbReference>
<dbReference type="InterPro" id="IPR053374">
    <property type="entry name" value="TCP-1_chaperonin"/>
</dbReference>
<sequence length="459" mass="50782">MFGPGAGPVIVLSQSTKRETGLKVRKGNIQAGKTIADVIRTCLGPRAMLKMLMDPMGGIVMTNDGNAILREITVQHPAAKSMIEISRTQDEEVGDGTTSVIVLAGEILSVAEQFLDQQMHPTVIIRGFRQALEDLVQILKDDISIPLDVNNMAQVEEVVKTCIGTKVLSRWDQLACHMAMDAVKTVALEERGRKEIDIKRYAKVEKVPGGTIEESEVLKGIMLNKDVTHPKMKRYIEKPRIVLLDCNLEYKKGESMTNIEIEKDTDFTRILQIEEEYIQKICEDIIRAKPDLVFTEKGVSDLAQHYLMKANISVIRRVKKSDNNRLARACGATIVYRTDEIREEDVGKGAGLFEIKKIGDEYYCFVTKCIDPKACTIILRGASKDILSEVERNLQDAMNVARNILFESRVVPGGGAVEMAASKTAIMLLRIDDIVSGSKKKDKEGGGGGAAPSQESMKE</sequence>
<evidence type="ECO:0000256" key="6">
    <source>
        <dbReference type="ARBA" id="ARBA00022840"/>
    </source>
</evidence>
<dbReference type="InterPro" id="IPR027409">
    <property type="entry name" value="GroEL-like_apical_dom_sf"/>
</dbReference>
<dbReference type="SUPFAM" id="SSF54849">
    <property type="entry name" value="GroEL-intermediate domain like"/>
    <property type="match status" value="1"/>
</dbReference>
<comment type="subcellular location">
    <subcellularLocation>
        <location evidence="1">Cytoplasm</location>
    </subcellularLocation>
</comment>
<dbReference type="EMBL" id="LR899631">
    <property type="protein sequence ID" value="CAD7241251.1"/>
    <property type="molecule type" value="Genomic_DNA"/>
</dbReference>
<dbReference type="GO" id="GO:0005832">
    <property type="term" value="C:chaperonin-containing T-complex"/>
    <property type="evidence" value="ECO:0007669"/>
    <property type="project" value="UniProtKB-ARBA"/>
</dbReference>
<dbReference type="SUPFAM" id="SSF52029">
    <property type="entry name" value="GroEL apical domain-like"/>
    <property type="match status" value="1"/>
</dbReference>
<dbReference type="PANTHER" id="PTHR11353">
    <property type="entry name" value="CHAPERONIN"/>
    <property type="match status" value="1"/>
</dbReference>
<evidence type="ECO:0000256" key="9">
    <source>
        <dbReference type="RuleBase" id="RU004191"/>
    </source>
</evidence>
<evidence type="ECO:0000313" key="11">
    <source>
        <dbReference type="EMBL" id="CAD7241251.1"/>
    </source>
</evidence>
<dbReference type="PROSITE" id="PS00995">
    <property type="entry name" value="TCP1_3"/>
    <property type="match status" value="1"/>
</dbReference>
<keyword evidence="12" id="KW-1185">Reference proteome</keyword>
<gene>
    <name evidence="11" type="ORF">DSTB1V02_LOCUS1251</name>
</gene>
<dbReference type="NCBIfam" id="NF041083">
    <property type="entry name" value="thermosome_beta"/>
    <property type="match status" value="1"/>
</dbReference>
<dbReference type="OrthoDB" id="275057at2759"/>
<evidence type="ECO:0000256" key="4">
    <source>
        <dbReference type="ARBA" id="ARBA00022490"/>
    </source>
</evidence>
<dbReference type="Gene3D" id="1.10.560.10">
    <property type="entry name" value="GroEL-like equatorial domain"/>
    <property type="match status" value="2"/>
</dbReference>
<dbReference type="FunFam" id="1.10.560.10:FF:000085">
    <property type="entry name" value="T-complex protein 1 subunit gamma"/>
    <property type="match status" value="1"/>
</dbReference>
<dbReference type="GO" id="GO:0005524">
    <property type="term" value="F:ATP binding"/>
    <property type="evidence" value="ECO:0007669"/>
    <property type="project" value="UniProtKB-KW"/>
</dbReference>
<evidence type="ECO:0000256" key="3">
    <source>
        <dbReference type="ARBA" id="ARBA00017187"/>
    </source>
</evidence>
<dbReference type="EMBL" id="CAJPEV010000114">
    <property type="protein sequence ID" value="CAG0880787.1"/>
    <property type="molecule type" value="Genomic_DNA"/>
</dbReference>
<dbReference type="InterPro" id="IPR002194">
    <property type="entry name" value="Chaperonin_TCP-1_CS"/>
</dbReference>
<dbReference type="Pfam" id="PF00118">
    <property type="entry name" value="Cpn60_TCP1"/>
    <property type="match status" value="1"/>
</dbReference>
<dbReference type="PROSITE" id="PS00750">
    <property type="entry name" value="TCP1_1"/>
    <property type="match status" value="1"/>
</dbReference>
<dbReference type="FunFam" id="3.50.7.10:FF:000005">
    <property type="entry name" value="T-complex protein 1 subunit gamma"/>
    <property type="match status" value="1"/>
</dbReference>
<dbReference type="AlphaFoldDB" id="A0A7R8X7R3"/>
<organism evidence="11">
    <name type="scientific">Darwinula stevensoni</name>
    <dbReference type="NCBI Taxonomy" id="69355"/>
    <lineage>
        <taxon>Eukaryota</taxon>
        <taxon>Metazoa</taxon>
        <taxon>Ecdysozoa</taxon>
        <taxon>Arthropoda</taxon>
        <taxon>Crustacea</taxon>
        <taxon>Oligostraca</taxon>
        <taxon>Ostracoda</taxon>
        <taxon>Podocopa</taxon>
        <taxon>Podocopida</taxon>
        <taxon>Darwinulocopina</taxon>
        <taxon>Darwinuloidea</taxon>
        <taxon>Darwinulidae</taxon>
        <taxon>Darwinula</taxon>
    </lineage>
</organism>
<dbReference type="InterPro" id="IPR027410">
    <property type="entry name" value="TCP-1-like_intermed_sf"/>
</dbReference>
<dbReference type="Gene3D" id="3.50.7.10">
    <property type="entry name" value="GroEL"/>
    <property type="match status" value="1"/>
</dbReference>
<dbReference type="CDD" id="cd03337">
    <property type="entry name" value="TCP1_gamma"/>
    <property type="match status" value="1"/>
</dbReference>
<dbReference type="PRINTS" id="PR00304">
    <property type="entry name" value="TCOMPLEXTCP1"/>
</dbReference>
<keyword evidence="4" id="KW-0963">Cytoplasm</keyword>
<proteinExistence type="inferred from homology"/>
<evidence type="ECO:0000256" key="8">
    <source>
        <dbReference type="RuleBase" id="RU004187"/>
    </source>
</evidence>
<evidence type="ECO:0000256" key="2">
    <source>
        <dbReference type="ARBA" id="ARBA00008020"/>
    </source>
</evidence>
<dbReference type="InterPro" id="IPR027413">
    <property type="entry name" value="GROEL-like_equatorial_sf"/>
</dbReference>
<keyword evidence="5 8" id="KW-0547">Nucleotide-binding</keyword>
<dbReference type="GO" id="GO:0051082">
    <property type="term" value="F:unfolded protein binding"/>
    <property type="evidence" value="ECO:0007669"/>
    <property type="project" value="InterPro"/>
</dbReference>
<keyword evidence="7 8" id="KW-0143">Chaperone</keyword>
<dbReference type="Proteomes" id="UP000677054">
    <property type="component" value="Unassembled WGS sequence"/>
</dbReference>
<dbReference type="NCBIfam" id="TIGR02344">
    <property type="entry name" value="chap_CCT_gamma"/>
    <property type="match status" value="1"/>
</dbReference>
<evidence type="ECO:0000313" key="12">
    <source>
        <dbReference type="Proteomes" id="UP000677054"/>
    </source>
</evidence>
<dbReference type="InterPro" id="IPR017998">
    <property type="entry name" value="Chaperone_TCP-1"/>
</dbReference>
<dbReference type="InterPro" id="IPR012719">
    <property type="entry name" value="Chap_CCT_gamma"/>
</dbReference>
<accession>A0A7R8X7R3</accession>
<keyword evidence="6 8" id="KW-0067">ATP-binding</keyword>
<dbReference type="GO" id="GO:0016887">
    <property type="term" value="F:ATP hydrolysis activity"/>
    <property type="evidence" value="ECO:0007669"/>
    <property type="project" value="InterPro"/>
</dbReference>
<protein>
    <recommendedName>
        <fullName evidence="3 9">T-complex protein 1 subunit gamma</fullName>
    </recommendedName>
</protein>
<dbReference type="SUPFAM" id="SSF48592">
    <property type="entry name" value="GroEL equatorial domain-like"/>
    <property type="match status" value="1"/>
</dbReference>
<evidence type="ECO:0000256" key="1">
    <source>
        <dbReference type="ARBA" id="ARBA00004496"/>
    </source>
</evidence>
<dbReference type="InterPro" id="IPR002423">
    <property type="entry name" value="Cpn60/GroEL/TCP-1"/>
</dbReference>
<dbReference type="Gene3D" id="3.30.260.10">
    <property type="entry name" value="TCP-1-like chaperonin intermediate domain"/>
    <property type="match status" value="1"/>
</dbReference>